<name>A0A8S1VRG9_PAROT</name>
<dbReference type="PANTHER" id="PTHR48016:SF56">
    <property type="entry name" value="MAPKK KINASE"/>
    <property type="match status" value="1"/>
</dbReference>
<keyword evidence="4 5" id="KW-0067">ATP-binding</keyword>
<dbReference type="InterPro" id="IPR050538">
    <property type="entry name" value="MAP_kinase_kinase_kinase"/>
</dbReference>
<evidence type="ECO:0000259" key="8">
    <source>
        <dbReference type="PROSITE" id="PS50011"/>
    </source>
</evidence>
<organism evidence="9 10">
    <name type="scientific">Paramecium octaurelia</name>
    <dbReference type="NCBI Taxonomy" id="43137"/>
    <lineage>
        <taxon>Eukaryota</taxon>
        <taxon>Sar</taxon>
        <taxon>Alveolata</taxon>
        <taxon>Ciliophora</taxon>
        <taxon>Intramacronucleata</taxon>
        <taxon>Oligohymenophorea</taxon>
        <taxon>Peniculida</taxon>
        <taxon>Parameciidae</taxon>
        <taxon>Paramecium</taxon>
    </lineage>
</organism>
<evidence type="ECO:0000256" key="1">
    <source>
        <dbReference type="ARBA" id="ARBA00022679"/>
    </source>
</evidence>
<dbReference type="GO" id="GO:0004674">
    <property type="term" value="F:protein serine/threonine kinase activity"/>
    <property type="evidence" value="ECO:0007669"/>
    <property type="project" value="UniProtKB-KW"/>
</dbReference>
<dbReference type="AlphaFoldDB" id="A0A8S1VRG9"/>
<dbReference type="Pfam" id="PF00069">
    <property type="entry name" value="Pkinase"/>
    <property type="match status" value="1"/>
</dbReference>
<dbReference type="InterPro" id="IPR008271">
    <property type="entry name" value="Ser/Thr_kinase_AS"/>
</dbReference>
<proteinExistence type="inferred from homology"/>
<evidence type="ECO:0000256" key="7">
    <source>
        <dbReference type="SAM" id="MobiDB-lite"/>
    </source>
</evidence>
<evidence type="ECO:0000256" key="5">
    <source>
        <dbReference type="PROSITE-ProRule" id="PRU10141"/>
    </source>
</evidence>
<feature type="domain" description="Protein kinase" evidence="8">
    <location>
        <begin position="65"/>
        <end position="315"/>
    </location>
</feature>
<comment type="caution">
    <text evidence="9">The sequence shown here is derived from an EMBL/GenBank/DDBJ whole genome shotgun (WGS) entry which is preliminary data.</text>
</comment>
<dbReference type="PROSITE" id="PS00107">
    <property type="entry name" value="PROTEIN_KINASE_ATP"/>
    <property type="match status" value="1"/>
</dbReference>
<dbReference type="SMART" id="SM00220">
    <property type="entry name" value="S_TKc"/>
    <property type="match status" value="1"/>
</dbReference>
<sequence length="375" mass="42740">MGQYITQLCKYFKKEAHCKVQQQPTALTLSIKQRTIINYNSDGYDSDFEEEKVTIQKEPVTIKSWKKGVFLGQGSFGVVYQGFDLQTGRVFAVKQIEIFLVDKESLNSFYKEIQVLSLLKHPNIVEYYGCTNDGTHLSIFLEYAGGGSIAQILKKFGKLTESVIQKYTRDILQGLIYLHQKKIIHRDIKGANIIVDTRGVCKLADFGCSLIGQQSYSLKGTPNWMAPEVLNQQESGRYSDIWSLGCVVLEMLTALPPWGHFDNPLQALFSISSKKCPPPFPRNISDNLRGFLECCLQYEPKQRKKAKELLNHPFLQIKSPKKSLKSTRIEMSQLEELRAIPHQDESIPQAQREDQKSIFSDLSSLQIGDENQQFQ</sequence>
<gene>
    <name evidence="9" type="ORF">POCTA_138.1.T0740198</name>
</gene>
<dbReference type="EMBL" id="CAJJDP010000073">
    <property type="protein sequence ID" value="CAD8180204.1"/>
    <property type="molecule type" value="Genomic_DNA"/>
</dbReference>
<dbReference type="PROSITE" id="PS00108">
    <property type="entry name" value="PROTEIN_KINASE_ST"/>
    <property type="match status" value="1"/>
</dbReference>
<evidence type="ECO:0000313" key="9">
    <source>
        <dbReference type="EMBL" id="CAD8180204.1"/>
    </source>
</evidence>
<evidence type="ECO:0000256" key="6">
    <source>
        <dbReference type="RuleBase" id="RU000304"/>
    </source>
</evidence>
<feature type="binding site" evidence="5">
    <location>
        <position position="94"/>
    </location>
    <ligand>
        <name>ATP</name>
        <dbReference type="ChEBI" id="CHEBI:30616"/>
    </ligand>
</feature>
<evidence type="ECO:0000256" key="2">
    <source>
        <dbReference type="ARBA" id="ARBA00022741"/>
    </source>
</evidence>
<dbReference type="PANTHER" id="PTHR48016">
    <property type="entry name" value="MAP KINASE KINASE KINASE SSK2-RELATED-RELATED"/>
    <property type="match status" value="1"/>
</dbReference>
<dbReference type="Proteomes" id="UP000683925">
    <property type="component" value="Unassembled WGS sequence"/>
</dbReference>
<evidence type="ECO:0000256" key="3">
    <source>
        <dbReference type="ARBA" id="ARBA00022777"/>
    </source>
</evidence>
<reference evidence="9" key="1">
    <citation type="submission" date="2021-01" db="EMBL/GenBank/DDBJ databases">
        <authorList>
            <consortium name="Genoscope - CEA"/>
            <person name="William W."/>
        </authorList>
    </citation>
    <scope>NUCLEOTIDE SEQUENCE</scope>
</reference>
<feature type="compositionally biased region" description="Basic and acidic residues" evidence="7">
    <location>
        <begin position="340"/>
        <end position="356"/>
    </location>
</feature>
<keyword evidence="3" id="KW-0418">Kinase</keyword>
<dbReference type="InterPro" id="IPR017441">
    <property type="entry name" value="Protein_kinase_ATP_BS"/>
</dbReference>
<evidence type="ECO:0000313" key="10">
    <source>
        <dbReference type="Proteomes" id="UP000683925"/>
    </source>
</evidence>
<feature type="compositionally biased region" description="Polar residues" evidence="7">
    <location>
        <begin position="357"/>
        <end position="375"/>
    </location>
</feature>
<dbReference type="CDD" id="cd06606">
    <property type="entry name" value="STKc_MAPKKK"/>
    <property type="match status" value="1"/>
</dbReference>
<evidence type="ECO:0000256" key="4">
    <source>
        <dbReference type="ARBA" id="ARBA00022840"/>
    </source>
</evidence>
<comment type="similarity">
    <text evidence="6">Belongs to the protein kinase superfamily.</text>
</comment>
<protein>
    <recommendedName>
        <fullName evidence="8">Protein kinase domain-containing protein</fullName>
    </recommendedName>
</protein>
<feature type="region of interest" description="Disordered" evidence="7">
    <location>
        <begin position="340"/>
        <end position="375"/>
    </location>
</feature>
<dbReference type="InterPro" id="IPR000719">
    <property type="entry name" value="Prot_kinase_dom"/>
</dbReference>
<accession>A0A8S1VRG9</accession>
<keyword evidence="6" id="KW-0723">Serine/threonine-protein kinase</keyword>
<keyword evidence="1" id="KW-0808">Transferase</keyword>
<keyword evidence="2 5" id="KW-0547">Nucleotide-binding</keyword>
<dbReference type="OrthoDB" id="285405at2759"/>
<keyword evidence="10" id="KW-1185">Reference proteome</keyword>
<dbReference type="PROSITE" id="PS50011">
    <property type="entry name" value="PROTEIN_KINASE_DOM"/>
    <property type="match status" value="1"/>
</dbReference>
<dbReference type="GO" id="GO:0005524">
    <property type="term" value="F:ATP binding"/>
    <property type="evidence" value="ECO:0007669"/>
    <property type="project" value="UniProtKB-UniRule"/>
</dbReference>
<dbReference type="OMA" id="TRIEMSQ"/>